<gene>
    <name evidence="7" type="ORF">MVES_002079</name>
</gene>
<dbReference type="Proteomes" id="UP000232875">
    <property type="component" value="Unassembled WGS sequence"/>
</dbReference>
<dbReference type="Pfam" id="PF00046">
    <property type="entry name" value="Homeodomain"/>
    <property type="match status" value="1"/>
</dbReference>
<feature type="DNA-binding region" description="Homeobox" evidence="3">
    <location>
        <begin position="23"/>
        <end position="91"/>
    </location>
</feature>
<sequence>MEKNDGCGTLRAVRRDTHAHEGEKKRRRRTRPHEADILMRAYMQNAFPNEKTREHLAQLVGMAPRYVARHTYTSAISIWFQNRRQAEKKRTMRYNGGSTHYPSMTVPLSIPMSLPPLNGQRDLHDWIGPLPGMPLSAPEPANFRRTTSAPCVSLTTTLGGRAELGSQPQVDAHIADVPLYTDFEPAYHEDEAIWQRMESSSAVGSSETEPREELHEEDDEERTLRRLAQRNNARDRKAQRATDARLAIQERVKPHRPSRGFKRQSSLALEWAAGRNLQGDHEQVCAPSKLRRTESVPTRAPLRTIPAALPRPTCQARRAPGKENAPIGAWCRPGHSFRRVLSASSARSRVSPPGVAYWPRPAFVRQESSARSDVSPVPAKDDAQDDSGFFEEDAQRNAHISPGTHAARSTHTNCDAPFTEHDRQAVELLLGLGVKNACSA</sequence>
<evidence type="ECO:0000313" key="7">
    <source>
        <dbReference type="EMBL" id="PKI83975.1"/>
    </source>
</evidence>
<dbReference type="SMART" id="SM00389">
    <property type="entry name" value="HOX"/>
    <property type="match status" value="1"/>
</dbReference>
<name>A0A2N1JBQ7_9BASI</name>
<feature type="region of interest" description="Disordered" evidence="5">
    <location>
        <begin position="367"/>
        <end position="387"/>
    </location>
</feature>
<dbReference type="GO" id="GO:0006357">
    <property type="term" value="P:regulation of transcription by RNA polymerase II"/>
    <property type="evidence" value="ECO:0007669"/>
    <property type="project" value="TreeGrafter"/>
</dbReference>
<feature type="compositionally biased region" description="Basic and acidic residues" evidence="5">
    <location>
        <begin position="232"/>
        <end position="252"/>
    </location>
</feature>
<evidence type="ECO:0000313" key="8">
    <source>
        <dbReference type="Proteomes" id="UP000232875"/>
    </source>
</evidence>
<feature type="compositionally biased region" description="Polar residues" evidence="5">
    <location>
        <begin position="197"/>
        <end position="206"/>
    </location>
</feature>
<keyword evidence="3 4" id="KW-0539">Nucleus</keyword>
<keyword evidence="1 3" id="KW-0238">DNA-binding</keyword>
<dbReference type="PROSITE" id="PS50071">
    <property type="entry name" value="HOMEOBOX_2"/>
    <property type="match status" value="1"/>
</dbReference>
<feature type="region of interest" description="Disordered" evidence="5">
    <location>
        <begin position="1"/>
        <end position="32"/>
    </location>
</feature>
<dbReference type="SUPFAM" id="SSF46689">
    <property type="entry name" value="Homeodomain-like"/>
    <property type="match status" value="1"/>
</dbReference>
<keyword evidence="8" id="KW-1185">Reference proteome</keyword>
<evidence type="ECO:0000256" key="1">
    <source>
        <dbReference type="ARBA" id="ARBA00023125"/>
    </source>
</evidence>
<dbReference type="Gene3D" id="1.10.10.60">
    <property type="entry name" value="Homeodomain-like"/>
    <property type="match status" value="1"/>
</dbReference>
<evidence type="ECO:0000256" key="5">
    <source>
        <dbReference type="SAM" id="MobiDB-lite"/>
    </source>
</evidence>
<comment type="subcellular location">
    <subcellularLocation>
        <location evidence="3 4">Nucleus</location>
    </subcellularLocation>
</comment>
<feature type="compositionally biased region" description="Basic residues" evidence="5">
    <location>
        <begin position="253"/>
        <end position="262"/>
    </location>
</feature>
<evidence type="ECO:0000256" key="4">
    <source>
        <dbReference type="RuleBase" id="RU000682"/>
    </source>
</evidence>
<feature type="compositionally biased region" description="Basic and acidic residues" evidence="5">
    <location>
        <begin position="13"/>
        <end position="24"/>
    </location>
</feature>
<evidence type="ECO:0000259" key="6">
    <source>
        <dbReference type="PROSITE" id="PS50071"/>
    </source>
</evidence>
<reference evidence="7 8" key="1">
    <citation type="submission" date="2017-10" db="EMBL/GenBank/DDBJ databases">
        <title>A novel species of cold-tolerant Malassezia isolated from bats.</title>
        <authorList>
            <person name="Lorch J.M."/>
            <person name="Palmer J.M."/>
            <person name="Vanderwolf K.J."/>
            <person name="Schmidt K.Z."/>
            <person name="Verant M.L."/>
            <person name="Weller T.J."/>
            <person name="Blehert D.S."/>
        </authorList>
    </citation>
    <scope>NUCLEOTIDE SEQUENCE [LARGE SCALE GENOMIC DNA]</scope>
    <source>
        <strain evidence="7 8">NWHC:44797-103</strain>
    </source>
</reference>
<feature type="domain" description="Homeobox" evidence="6">
    <location>
        <begin position="21"/>
        <end position="90"/>
    </location>
</feature>
<dbReference type="GO" id="GO:0030154">
    <property type="term" value="P:cell differentiation"/>
    <property type="evidence" value="ECO:0007669"/>
    <property type="project" value="TreeGrafter"/>
</dbReference>
<accession>A0A2N1JBQ7</accession>
<dbReference type="CDD" id="cd00086">
    <property type="entry name" value="homeodomain"/>
    <property type="match status" value="1"/>
</dbReference>
<evidence type="ECO:0000256" key="3">
    <source>
        <dbReference type="PROSITE-ProRule" id="PRU00108"/>
    </source>
</evidence>
<proteinExistence type="predicted"/>
<dbReference type="InterPro" id="IPR009057">
    <property type="entry name" value="Homeodomain-like_sf"/>
</dbReference>
<dbReference type="PANTHER" id="PTHR24324:SF9">
    <property type="entry name" value="HOMEOBOX DOMAIN-CONTAINING PROTEIN"/>
    <property type="match status" value="1"/>
</dbReference>
<dbReference type="PANTHER" id="PTHR24324">
    <property type="entry name" value="HOMEOBOX PROTEIN HHEX"/>
    <property type="match status" value="1"/>
</dbReference>
<evidence type="ECO:0000256" key="2">
    <source>
        <dbReference type="ARBA" id="ARBA00023155"/>
    </source>
</evidence>
<keyword evidence="2 3" id="KW-0371">Homeobox</keyword>
<dbReference type="GO" id="GO:0000978">
    <property type="term" value="F:RNA polymerase II cis-regulatory region sequence-specific DNA binding"/>
    <property type="evidence" value="ECO:0007669"/>
    <property type="project" value="TreeGrafter"/>
</dbReference>
<dbReference type="AlphaFoldDB" id="A0A2N1JBQ7"/>
<organism evidence="7 8">
    <name type="scientific">Malassezia vespertilionis</name>
    <dbReference type="NCBI Taxonomy" id="2020962"/>
    <lineage>
        <taxon>Eukaryota</taxon>
        <taxon>Fungi</taxon>
        <taxon>Dikarya</taxon>
        <taxon>Basidiomycota</taxon>
        <taxon>Ustilaginomycotina</taxon>
        <taxon>Malasseziomycetes</taxon>
        <taxon>Malasseziales</taxon>
        <taxon>Malasseziaceae</taxon>
        <taxon>Malassezia</taxon>
    </lineage>
</organism>
<dbReference type="STRING" id="2020962.A0A2N1JBQ7"/>
<feature type="region of interest" description="Disordered" evidence="5">
    <location>
        <begin position="197"/>
        <end position="264"/>
    </location>
</feature>
<dbReference type="EMBL" id="KZ454990">
    <property type="protein sequence ID" value="PKI83975.1"/>
    <property type="molecule type" value="Genomic_DNA"/>
</dbReference>
<dbReference type="InterPro" id="IPR051000">
    <property type="entry name" value="Homeobox_DNA-bind_prot"/>
</dbReference>
<protein>
    <recommendedName>
        <fullName evidence="6">Homeobox domain-containing protein</fullName>
    </recommendedName>
</protein>
<dbReference type="OrthoDB" id="6159439at2759"/>
<dbReference type="GO" id="GO:0005634">
    <property type="term" value="C:nucleus"/>
    <property type="evidence" value="ECO:0007669"/>
    <property type="project" value="UniProtKB-SubCell"/>
</dbReference>
<dbReference type="InterPro" id="IPR001356">
    <property type="entry name" value="HD"/>
</dbReference>